<dbReference type="GO" id="GO:0016020">
    <property type="term" value="C:membrane"/>
    <property type="evidence" value="ECO:0007669"/>
    <property type="project" value="InterPro"/>
</dbReference>
<protein>
    <recommendedName>
        <fullName evidence="3">EamA domain-containing protein</fullName>
    </recommendedName>
</protein>
<dbReference type="SUPFAM" id="SSF103481">
    <property type="entry name" value="Multidrug resistance efflux transporter EmrE"/>
    <property type="match status" value="2"/>
</dbReference>
<feature type="compositionally biased region" description="Basic and acidic residues" evidence="1">
    <location>
        <begin position="316"/>
        <end position="328"/>
    </location>
</feature>
<dbReference type="InterPro" id="IPR000620">
    <property type="entry name" value="EamA_dom"/>
</dbReference>
<evidence type="ECO:0000313" key="4">
    <source>
        <dbReference type="EMBL" id="ABV91829.1"/>
    </source>
</evidence>
<dbReference type="PANTHER" id="PTHR22911:SF135">
    <property type="entry name" value="BLR4310 PROTEIN"/>
    <property type="match status" value="1"/>
</dbReference>
<dbReference type="EMBL" id="CP000830">
    <property type="protein sequence ID" value="ABV91829.1"/>
    <property type="molecule type" value="Genomic_DNA"/>
</dbReference>
<dbReference type="KEGG" id="dsh:Dshi_0080"/>
<feature type="transmembrane region" description="Helical" evidence="2">
    <location>
        <begin position="96"/>
        <end position="114"/>
    </location>
</feature>
<feature type="region of interest" description="Disordered" evidence="1">
    <location>
        <begin position="290"/>
        <end position="328"/>
    </location>
</feature>
<keyword evidence="5" id="KW-1185">Reference proteome</keyword>
<feature type="transmembrane region" description="Helical" evidence="2">
    <location>
        <begin position="180"/>
        <end position="200"/>
    </location>
</feature>
<feature type="transmembrane region" description="Helical" evidence="2">
    <location>
        <begin position="206"/>
        <end position="229"/>
    </location>
</feature>
<evidence type="ECO:0000313" key="5">
    <source>
        <dbReference type="Proteomes" id="UP000006833"/>
    </source>
</evidence>
<dbReference type="Gene3D" id="1.10.3730.20">
    <property type="match status" value="1"/>
</dbReference>
<dbReference type="PANTHER" id="PTHR22911">
    <property type="entry name" value="ACYL-MALONYL CONDENSING ENZYME-RELATED"/>
    <property type="match status" value="1"/>
</dbReference>
<accession>A8LK03</accession>
<name>A8LK03_DINSH</name>
<dbReference type="HOGENOM" id="CLU_032828_2_0_5"/>
<gene>
    <name evidence="4" type="ordered locus">Dshi_0080</name>
</gene>
<evidence type="ECO:0000259" key="3">
    <source>
        <dbReference type="Pfam" id="PF00892"/>
    </source>
</evidence>
<keyword evidence="2" id="KW-1133">Transmembrane helix</keyword>
<organism evidence="4 5">
    <name type="scientific">Dinoroseobacter shibae (strain DSM 16493 / NCIMB 14021 / DFL 12)</name>
    <dbReference type="NCBI Taxonomy" id="398580"/>
    <lineage>
        <taxon>Bacteria</taxon>
        <taxon>Pseudomonadati</taxon>
        <taxon>Pseudomonadota</taxon>
        <taxon>Alphaproteobacteria</taxon>
        <taxon>Rhodobacterales</taxon>
        <taxon>Roseobacteraceae</taxon>
        <taxon>Dinoroseobacter</taxon>
    </lineage>
</organism>
<dbReference type="AlphaFoldDB" id="A8LK03"/>
<evidence type="ECO:0000256" key="2">
    <source>
        <dbReference type="SAM" id="Phobius"/>
    </source>
</evidence>
<feature type="transmembrane region" description="Helical" evidence="2">
    <location>
        <begin position="149"/>
        <end position="168"/>
    </location>
</feature>
<dbReference type="Proteomes" id="UP000006833">
    <property type="component" value="Chromosome"/>
</dbReference>
<feature type="transmembrane region" description="Helical" evidence="2">
    <location>
        <begin position="236"/>
        <end position="256"/>
    </location>
</feature>
<dbReference type="InterPro" id="IPR037185">
    <property type="entry name" value="EmrE-like"/>
</dbReference>
<feature type="transmembrane region" description="Helical" evidence="2">
    <location>
        <begin position="37"/>
        <end position="56"/>
    </location>
</feature>
<keyword evidence="2" id="KW-0472">Membrane</keyword>
<dbReference type="STRING" id="398580.Dshi_0080"/>
<feature type="transmembrane region" description="Helical" evidence="2">
    <location>
        <begin position="262"/>
        <end position="280"/>
    </location>
</feature>
<proteinExistence type="predicted"/>
<feature type="domain" description="EamA" evidence="3">
    <location>
        <begin position="149"/>
        <end position="278"/>
    </location>
</feature>
<feature type="domain" description="EamA" evidence="3">
    <location>
        <begin position="8"/>
        <end position="140"/>
    </location>
</feature>
<feature type="transmembrane region" description="Helical" evidence="2">
    <location>
        <begin position="68"/>
        <end position="90"/>
    </location>
</feature>
<dbReference type="Pfam" id="PF00892">
    <property type="entry name" value="EamA"/>
    <property type="match status" value="2"/>
</dbReference>
<evidence type="ECO:0000256" key="1">
    <source>
        <dbReference type="SAM" id="MobiDB-lite"/>
    </source>
</evidence>
<feature type="transmembrane region" description="Helical" evidence="2">
    <location>
        <begin position="126"/>
        <end position="143"/>
    </location>
</feature>
<sequence length="328" mass="34860">MTLSSNLKGALLGLAAFAVFAVHDVVVKTLGGSYTPFQIVFFGVLFSFPLTTVMMMREKAHGNLRPRHPWWIALRTGAAVITGLTAFYAFTVLPLAQVYAILFASPLLITVLSIPILGETVRLRRWLAVIVGLIGVVVVLRPGAVDLTLGHVAALTAAVGGALASVVVRKVGREERSVVLLLYPMVANFVLMACLMPFFYRPMPVGDLAAVGLMAALGFGASLLLIAAYRAGEAAIIAPMQYSQILWASLFGFVLFGEGIDLNTALGAAIVIASGLYIVARESRSSVSDNMPVLRTRSRPETGTMPRVGPLLPDTAKPDLPGDKPDAD</sequence>
<dbReference type="eggNOG" id="COG0697">
    <property type="taxonomic scope" value="Bacteria"/>
</dbReference>
<reference evidence="5" key="1">
    <citation type="journal article" date="2010" name="ISME J.">
        <title>The complete genome sequence of the algal symbiont Dinoroseobacter shibae: a hitchhiker's guide to life in the sea.</title>
        <authorList>
            <person name="Wagner-Dobler I."/>
            <person name="Ballhausen B."/>
            <person name="Berger M."/>
            <person name="Brinkhoff T."/>
            <person name="Buchholz I."/>
            <person name="Bunk B."/>
            <person name="Cypionka H."/>
            <person name="Daniel R."/>
            <person name="Drepper T."/>
            <person name="Gerdts G."/>
            <person name="Hahnke S."/>
            <person name="Han C."/>
            <person name="Jahn D."/>
            <person name="Kalhoefer D."/>
            <person name="Kiss H."/>
            <person name="Klenk H.P."/>
            <person name="Kyrpides N."/>
            <person name="Liebl W."/>
            <person name="Liesegang H."/>
            <person name="Meincke L."/>
            <person name="Pati A."/>
            <person name="Petersen J."/>
            <person name="Piekarski T."/>
            <person name="Pommerenke C."/>
            <person name="Pradella S."/>
            <person name="Pukall R."/>
            <person name="Rabus R."/>
            <person name="Stackebrandt E."/>
            <person name="Thole S."/>
            <person name="Thompson L."/>
            <person name="Tielen P."/>
            <person name="Tomasch J."/>
            <person name="von Jan M."/>
            <person name="Wanphrut N."/>
            <person name="Wichels A."/>
            <person name="Zech H."/>
            <person name="Simon M."/>
        </authorList>
    </citation>
    <scope>NUCLEOTIDE SEQUENCE [LARGE SCALE GENOMIC DNA]</scope>
    <source>
        <strain evidence="5">DSM 16493 / NCIMB 14021 / DFL 12</strain>
    </source>
</reference>
<keyword evidence="2" id="KW-0812">Transmembrane</keyword>